<sequence>MADESNAEKDESALFINVVGGVNRGRVRGFGCVLDNHFSPSRRVRPNRAVSSVSGITSLGERTFTESQWSAMLEERDRRQEEEREERKREQANNNHLFSQLFSLLAGNQTNLTAQTLSSDKPDEVVVVAGASSSPLEVAKKPRTMTTNSTMKDEFAKHADYLNSLNEKRERVVKASRDVTMNSKKVIFQVHRISKYNKDEVLLKAENDLVAVTNQFMSKLVKELQGTDFWKLRRAYTPGKLRAYHEYSAYMTPVMRYHEKTAPT</sequence>
<protein>
    <submittedName>
        <fullName evidence="2">Translin-associated protein X</fullName>
    </submittedName>
</protein>
<proteinExistence type="predicted"/>
<dbReference type="Gene3D" id="1.20.58.190">
    <property type="entry name" value="Translin, domain 1"/>
    <property type="match status" value="1"/>
</dbReference>
<organism evidence="2 3">
    <name type="scientific">Carex littledalei</name>
    <dbReference type="NCBI Taxonomy" id="544730"/>
    <lineage>
        <taxon>Eukaryota</taxon>
        <taxon>Viridiplantae</taxon>
        <taxon>Streptophyta</taxon>
        <taxon>Embryophyta</taxon>
        <taxon>Tracheophyta</taxon>
        <taxon>Spermatophyta</taxon>
        <taxon>Magnoliopsida</taxon>
        <taxon>Liliopsida</taxon>
        <taxon>Poales</taxon>
        <taxon>Cyperaceae</taxon>
        <taxon>Cyperoideae</taxon>
        <taxon>Cariceae</taxon>
        <taxon>Carex</taxon>
        <taxon>Carex subgen. Euthyceras</taxon>
    </lineage>
</organism>
<dbReference type="SUPFAM" id="SSF74784">
    <property type="entry name" value="Translin"/>
    <property type="match status" value="1"/>
</dbReference>
<dbReference type="InterPro" id="IPR016068">
    <property type="entry name" value="Translin_N"/>
</dbReference>
<dbReference type="AlphaFoldDB" id="A0A833W3C8"/>
<reference evidence="2" key="1">
    <citation type="submission" date="2020-01" db="EMBL/GenBank/DDBJ databases">
        <title>Genome sequence of Kobresia littledalei, the first chromosome-level genome in the family Cyperaceae.</title>
        <authorList>
            <person name="Qu G."/>
        </authorList>
    </citation>
    <scope>NUCLEOTIDE SEQUENCE</scope>
    <source>
        <strain evidence="2">C.B.Clarke</strain>
        <tissue evidence="2">Leaf</tissue>
    </source>
</reference>
<dbReference type="Proteomes" id="UP000623129">
    <property type="component" value="Unassembled WGS sequence"/>
</dbReference>
<dbReference type="InterPro" id="IPR002848">
    <property type="entry name" value="Translin_fam"/>
</dbReference>
<dbReference type="EMBL" id="SWLB01000001">
    <property type="protein sequence ID" value="KAF3341879.1"/>
    <property type="molecule type" value="Genomic_DNA"/>
</dbReference>
<feature type="region of interest" description="Disordered" evidence="1">
    <location>
        <begin position="71"/>
        <end position="93"/>
    </location>
</feature>
<comment type="caution">
    <text evidence="2">The sequence shown here is derived from an EMBL/GenBank/DDBJ whole genome shotgun (WGS) entry which is preliminary data.</text>
</comment>
<dbReference type="InterPro" id="IPR036081">
    <property type="entry name" value="Translin_sf"/>
</dbReference>
<name>A0A833W3C8_9POAL</name>
<dbReference type="Pfam" id="PF01997">
    <property type="entry name" value="Translin"/>
    <property type="match status" value="1"/>
</dbReference>
<evidence type="ECO:0000313" key="3">
    <source>
        <dbReference type="Proteomes" id="UP000623129"/>
    </source>
</evidence>
<keyword evidence="3" id="KW-1185">Reference proteome</keyword>
<accession>A0A833W3C8</accession>
<dbReference type="OrthoDB" id="31005at2759"/>
<dbReference type="GO" id="GO:0043565">
    <property type="term" value="F:sequence-specific DNA binding"/>
    <property type="evidence" value="ECO:0007669"/>
    <property type="project" value="InterPro"/>
</dbReference>
<evidence type="ECO:0000256" key="1">
    <source>
        <dbReference type="SAM" id="MobiDB-lite"/>
    </source>
</evidence>
<gene>
    <name evidence="2" type="ORF">FCM35_KLT00517</name>
</gene>
<evidence type="ECO:0000313" key="2">
    <source>
        <dbReference type="EMBL" id="KAF3341879.1"/>
    </source>
</evidence>
<feature type="compositionally biased region" description="Basic and acidic residues" evidence="1">
    <location>
        <begin position="73"/>
        <end position="91"/>
    </location>
</feature>
<dbReference type="PANTHER" id="PTHR10741">
    <property type="entry name" value="TRANSLIN AND TRANSLIN ASSOCIATED PROTEIN X"/>
    <property type="match status" value="1"/>
</dbReference>